<gene>
    <name evidence="2" type="ORF">Tci_694920</name>
</gene>
<proteinExistence type="predicted"/>
<evidence type="ECO:0000313" key="2">
    <source>
        <dbReference type="EMBL" id="GFB22949.1"/>
    </source>
</evidence>
<reference evidence="2" key="1">
    <citation type="journal article" date="2019" name="Sci. Rep.">
        <title>Draft genome of Tanacetum cinerariifolium, the natural source of mosquito coil.</title>
        <authorList>
            <person name="Yamashiro T."/>
            <person name="Shiraishi A."/>
            <person name="Satake H."/>
            <person name="Nakayama K."/>
        </authorList>
    </citation>
    <scope>NUCLEOTIDE SEQUENCE</scope>
</reference>
<organism evidence="2">
    <name type="scientific">Tanacetum cinerariifolium</name>
    <name type="common">Dalmatian daisy</name>
    <name type="synonym">Chrysanthemum cinerariifolium</name>
    <dbReference type="NCBI Taxonomy" id="118510"/>
    <lineage>
        <taxon>Eukaryota</taxon>
        <taxon>Viridiplantae</taxon>
        <taxon>Streptophyta</taxon>
        <taxon>Embryophyta</taxon>
        <taxon>Tracheophyta</taxon>
        <taxon>Spermatophyta</taxon>
        <taxon>Magnoliopsida</taxon>
        <taxon>eudicotyledons</taxon>
        <taxon>Gunneridae</taxon>
        <taxon>Pentapetalae</taxon>
        <taxon>asterids</taxon>
        <taxon>campanulids</taxon>
        <taxon>Asterales</taxon>
        <taxon>Asteraceae</taxon>
        <taxon>Asteroideae</taxon>
        <taxon>Anthemideae</taxon>
        <taxon>Anthemidinae</taxon>
        <taxon>Tanacetum</taxon>
    </lineage>
</organism>
<feature type="non-terminal residue" evidence="2">
    <location>
        <position position="218"/>
    </location>
</feature>
<dbReference type="EMBL" id="BKCJ010580576">
    <property type="protein sequence ID" value="GFB22949.1"/>
    <property type="molecule type" value="Genomic_DNA"/>
</dbReference>
<dbReference type="AlphaFoldDB" id="A0A699L7K3"/>
<feature type="compositionally biased region" description="Polar residues" evidence="1">
    <location>
        <begin position="209"/>
        <end position="218"/>
    </location>
</feature>
<evidence type="ECO:0008006" key="3">
    <source>
        <dbReference type="Google" id="ProtNLM"/>
    </source>
</evidence>
<evidence type="ECO:0000256" key="1">
    <source>
        <dbReference type="SAM" id="MobiDB-lite"/>
    </source>
</evidence>
<accession>A0A699L7K3</accession>
<comment type="caution">
    <text evidence="2">The sequence shown here is derived from an EMBL/GenBank/DDBJ whole genome shotgun (WGS) entry which is preliminary data.</text>
</comment>
<protein>
    <recommendedName>
        <fullName evidence="3">Xylulose kinase-1</fullName>
    </recommendedName>
</protein>
<name>A0A699L7K3_TANCI</name>
<feature type="region of interest" description="Disordered" evidence="1">
    <location>
        <begin position="194"/>
        <end position="218"/>
    </location>
</feature>
<sequence length="218" mass="24142">MVAYLTKSDASEGFTQIIDFQNGSSIKYALTVDPNIYVSCIKQFWNTVAIKQVNDITRLQALVDKKKVVVTEAAIREVLRLDDAEGVDCLPNEEIFTDLARIGYEKPSTKLTFYKAFFSSQWKFLIHTILQCISAKRTSWNEFSSSMAPTVICLSTGKGFSVVDTPSFEGMLVAQEIKEEGDADEHIEDFFAGDATHGDDSAAHGEVPTITQEPSIPP</sequence>